<keyword evidence="2" id="KW-1185">Reference proteome</keyword>
<dbReference type="Proteomes" id="UP000682782">
    <property type="component" value="Chromosome"/>
</dbReference>
<organism evidence="1 2">
    <name type="scientific">Aristaeella hokkaidonensis</name>
    <dbReference type="NCBI Taxonomy" id="3046382"/>
    <lineage>
        <taxon>Bacteria</taxon>
        <taxon>Bacillati</taxon>
        <taxon>Bacillota</taxon>
        <taxon>Clostridia</taxon>
        <taxon>Eubacteriales</taxon>
        <taxon>Aristaeellaceae</taxon>
        <taxon>Aristaeella</taxon>
    </lineage>
</organism>
<protein>
    <submittedName>
        <fullName evidence="1">Uncharacterized protein</fullName>
    </submittedName>
</protein>
<proteinExistence type="predicted"/>
<evidence type="ECO:0000313" key="2">
    <source>
        <dbReference type="Proteomes" id="UP000682782"/>
    </source>
</evidence>
<evidence type="ECO:0000313" key="1">
    <source>
        <dbReference type="EMBL" id="QUC66219.1"/>
    </source>
</evidence>
<sequence length="49" mass="5536">MIDFLFDAAEVVLDVIINIFSAKRRKLKAQRKAEETGGTSEHTEDEQGQ</sequence>
<name>A0AC61MUX5_9FIRM</name>
<accession>A0AC61MUX5</accession>
<dbReference type="EMBL" id="CP068393">
    <property type="protein sequence ID" value="QUC66219.1"/>
    <property type="molecule type" value="Genomic_DNA"/>
</dbReference>
<reference evidence="1" key="1">
    <citation type="submission" date="2021-01" db="EMBL/GenBank/DDBJ databases">
        <title>Complete genome sequence of Clostridiales bacterium R-7.</title>
        <authorList>
            <person name="Mahoney-Kurpe S.C."/>
            <person name="Palevich N."/>
            <person name="Koike S."/>
            <person name="Moon C.D."/>
            <person name="Attwood G.T."/>
        </authorList>
    </citation>
    <scope>NUCLEOTIDE SEQUENCE</scope>
    <source>
        <strain evidence="1">R-7</strain>
    </source>
</reference>
<gene>
    <name evidence="1" type="ORF">JYE49_10100</name>
</gene>